<evidence type="ECO:0000313" key="5">
    <source>
        <dbReference type="EMBL" id="MFD1613298.1"/>
    </source>
</evidence>
<dbReference type="InterPro" id="IPR008920">
    <property type="entry name" value="TF_FadR/GntR_C"/>
</dbReference>
<evidence type="ECO:0000256" key="1">
    <source>
        <dbReference type="ARBA" id="ARBA00023015"/>
    </source>
</evidence>
<organism evidence="5 6">
    <name type="scientific">Sphingomonas tabacisoli</name>
    <dbReference type="NCBI Taxonomy" id="2249466"/>
    <lineage>
        <taxon>Bacteria</taxon>
        <taxon>Pseudomonadati</taxon>
        <taxon>Pseudomonadota</taxon>
        <taxon>Alphaproteobacteria</taxon>
        <taxon>Sphingomonadales</taxon>
        <taxon>Sphingomonadaceae</taxon>
        <taxon>Sphingomonas</taxon>
    </lineage>
</organism>
<dbReference type="PRINTS" id="PR00035">
    <property type="entry name" value="HTHGNTR"/>
</dbReference>
<keyword evidence="1" id="KW-0805">Transcription regulation</keyword>
<dbReference type="Proteomes" id="UP001597115">
    <property type="component" value="Unassembled WGS sequence"/>
</dbReference>
<evidence type="ECO:0000313" key="6">
    <source>
        <dbReference type="Proteomes" id="UP001597115"/>
    </source>
</evidence>
<dbReference type="EMBL" id="JBHUDY010000002">
    <property type="protein sequence ID" value="MFD1613298.1"/>
    <property type="molecule type" value="Genomic_DNA"/>
</dbReference>
<dbReference type="SUPFAM" id="SSF46785">
    <property type="entry name" value="Winged helix' DNA-binding domain"/>
    <property type="match status" value="1"/>
</dbReference>
<keyword evidence="3" id="KW-0804">Transcription</keyword>
<proteinExistence type="predicted"/>
<accession>A0ABW4I5Q0</accession>
<feature type="domain" description="HTH gntR-type" evidence="4">
    <location>
        <begin position="57"/>
        <end position="127"/>
    </location>
</feature>
<sequence>MSAPYILSLCVARTFIIISVRNIRFEWVVKPRPDAEKVVPMDGMQDAWTALPTGAPPKMAQVIARGLRADIASGRLANGKRLPLEPELIAKYGVSRAVVREALRLLESAGLVVVKRGPKGGAVVTHRTSAVVRESLLLSLQLAEVRLGEVYDCLLGVLPAAARLAAEKRPAETAEALRQHSERHRRSVNDLHSFSLQNQAFNQVMLANCGNHAMQLFASSMLEIMREVTDPVTAIIRHKMSETQLREGLETMLKYQDYLATVIADGNGAHAGAVWRRYVERVGERFFRLIPRDLELISDASLRRGRDSVL</sequence>
<reference evidence="6" key="1">
    <citation type="journal article" date="2019" name="Int. J. Syst. Evol. Microbiol.">
        <title>The Global Catalogue of Microorganisms (GCM) 10K type strain sequencing project: providing services to taxonomists for standard genome sequencing and annotation.</title>
        <authorList>
            <consortium name="The Broad Institute Genomics Platform"/>
            <consortium name="The Broad Institute Genome Sequencing Center for Infectious Disease"/>
            <person name="Wu L."/>
            <person name="Ma J."/>
        </authorList>
    </citation>
    <scope>NUCLEOTIDE SEQUENCE [LARGE SCALE GENOMIC DNA]</scope>
    <source>
        <strain evidence="6">CGMCC 1.16275</strain>
    </source>
</reference>
<dbReference type="PANTHER" id="PTHR43537:SF24">
    <property type="entry name" value="GLUCONATE OPERON TRANSCRIPTIONAL REPRESSOR"/>
    <property type="match status" value="1"/>
</dbReference>
<comment type="caution">
    <text evidence="5">The sequence shown here is derived from an EMBL/GenBank/DDBJ whole genome shotgun (WGS) entry which is preliminary data.</text>
</comment>
<protein>
    <submittedName>
        <fullName evidence="5">FadR/GntR family transcriptional regulator</fullName>
    </submittedName>
</protein>
<dbReference type="SMART" id="SM00895">
    <property type="entry name" value="FCD"/>
    <property type="match status" value="1"/>
</dbReference>
<dbReference type="InterPro" id="IPR011711">
    <property type="entry name" value="GntR_C"/>
</dbReference>
<dbReference type="InterPro" id="IPR036388">
    <property type="entry name" value="WH-like_DNA-bd_sf"/>
</dbReference>
<evidence type="ECO:0000259" key="4">
    <source>
        <dbReference type="PROSITE" id="PS50949"/>
    </source>
</evidence>
<dbReference type="Pfam" id="PF07729">
    <property type="entry name" value="FCD"/>
    <property type="match status" value="1"/>
</dbReference>
<dbReference type="PANTHER" id="PTHR43537">
    <property type="entry name" value="TRANSCRIPTIONAL REGULATOR, GNTR FAMILY"/>
    <property type="match status" value="1"/>
</dbReference>
<gene>
    <name evidence="5" type="ORF">ACFSCW_15940</name>
</gene>
<dbReference type="Pfam" id="PF00392">
    <property type="entry name" value="GntR"/>
    <property type="match status" value="1"/>
</dbReference>
<dbReference type="PROSITE" id="PS50949">
    <property type="entry name" value="HTH_GNTR"/>
    <property type="match status" value="1"/>
</dbReference>
<dbReference type="InterPro" id="IPR036390">
    <property type="entry name" value="WH_DNA-bd_sf"/>
</dbReference>
<dbReference type="InterPro" id="IPR000524">
    <property type="entry name" value="Tscrpt_reg_HTH_GntR"/>
</dbReference>
<dbReference type="Gene3D" id="1.20.120.530">
    <property type="entry name" value="GntR ligand-binding domain-like"/>
    <property type="match status" value="1"/>
</dbReference>
<dbReference type="SMART" id="SM00345">
    <property type="entry name" value="HTH_GNTR"/>
    <property type="match status" value="1"/>
</dbReference>
<keyword evidence="2" id="KW-0238">DNA-binding</keyword>
<evidence type="ECO:0000256" key="2">
    <source>
        <dbReference type="ARBA" id="ARBA00023125"/>
    </source>
</evidence>
<name>A0ABW4I5Q0_9SPHN</name>
<dbReference type="Gene3D" id="1.10.10.10">
    <property type="entry name" value="Winged helix-like DNA-binding domain superfamily/Winged helix DNA-binding domain"/>
    <property type="match status" value="1"/>
</dbReference>
<dbReference type="RefSeq" id="WP_380891253.1">
    <property type="nucleotide sequence ID" value="NZ_JBHUDY010000002.1"/>
</dbReference>
<evidence type="ECO:0000256" key="3">
    <source>
        <dbReference type="ARBA" id="ARBA00023163"/>
    </source>
</evidence>
<keyword evidence="6" id="KW-1185">Reference proteome</keyword>
<dbReference type="CDD" id="cd07377">
    <property type="entry name" value="WHTH_GntR"/>
    <property type="match status" value="1"/>
</dbReference>
<dbReference type="SUPFAM" id="SSF48008">
    <property type="entry name" value="GntR ligand-binding domain-like"/>
    <property type="match status" value="1"/>
</dbReference>